<evidence type="ECO:0000256" key="1">
    <source>
        <dbReference type="SAM" id="MobiDB-lite"/>
    </source>
</evidence>
<dbReference type="OrthoDB" id="677607at2"/>
<proteinExistence type="predicted"/>
<dbReference type="InterPro" id="IPR025642">
    <property type="entry name" value="DUF4342"/>
</dbReference>
<dbReference type="Proteomes" id="UP000185812">
    <property type="component" value="Unassembled WGS sequence"/>
</dbReference>
<feature type="transmembrane region" description="Helical" evidence="2">
    <location>
        <begin position="50"/>
        <end position="75"/>
    </location>
</feature>
<accession>A0A1M6TGN9</accession>
<dbReference type="EMBL" id="FRAU01000004">
    <property type="protein sequence ID" value="SHK56016.1"/>
    <property type="molecule type" value="Genomic_DNA"/>
</dbReference>
<feature type="domain" description="DUF4342" evidence="3">
    <location>
        <begin position="8"/>
        <end position="84"/>
    </location>
</feature>
<protein>
    <recommendedName>
        <fullName evidence="3">DUF4342 domain-containing protein</fullName>
    </recommendedName>
</protein>
<evidence type="ECO:0000259" key="3">
    <source>
        <dbReference type="Pfam" id="PF14242"/>
    </source>
</evidence>
<keyword evidence="5" id="KW-1185">Reference proteome</keyword>
<dbReference type="AlphaFoldDB" id="A0A1M6TGN9"/>
<evidence type="ECO:0000313" key="4">
    <source>
        <dbReference type="EMBL" id="SHK56016.1"/>
    </source>
</evidence>
<evidence type="ECO:0000313" key="5">
    <source>
        <dbReference type="Proteomes" id="UP000185812"/>
    </source>
</evidence>
<feature type="region of interest" description="Disordered" evidence="1">
    <location>
        <begin position="85"/>
        <end position="106"/>
    </location>
</feature>
<name>A0A1M6TGN9_9BACT</name>
<dbReference type="Pfam" id="PF14242">
    <property type="entry name" value="DUF4342"/>
    <property type="match status" value="1"/>
</dbReference>
<reference evidence="5" key="1">
    <citation type="submission" date="2016-11" db="EMBL/GenBank/DDBJ databases">
        <authorList>
            <person name="Varghese N."/>
            <person name="Submissions S."/>
        </authorList>
    </citation>
    <scope>NUCLEOTIDE SEQUENCE [LARGE SCALE GENOMIC DNA]</scope>
    <source>
        <strain evidence="5">DSM 22212</strain>
    </source>
</reference>
<organism evidence="4 5">
    <name type="scientific">Rhodothermus profundi</name>
    <dbReference type="NCBI Taxonomy" id="633813"/>
    <lineage>
        <taxon>Bacteria</taxon>
        <taxon>Pseudomonadati</taxon>
        <taxon>Rhodothermota</taxon>
        <taxon>Rhodothermia</taxon>
        <taxon>Rhodothermales</taxon>
        <taxon>Rhodothermaceae</taxon>
        <taxon>Rhodothermus</taxon>
    </lineage>
</organism>
<keyword evidence="2" id="KW-0472">Membrane</keyword>
<keyword evidence="2" id="KW-0812">Transmembrane</keyword>
<evidence type="ECO:0000256" key="2">
    <source>
        <dbReference type="SAM" id="Phobius"/>
    </source>
</evidence>
<dbReference type="RefSeq" id="WP_072715248.1">
    <property type="nucleotide sequence ID" value="NZ_FRAU01000004.1"/>
</dbReference>
<sequence>MTDPRHHFETFKVRGGQLLDRIREIIEEGNARRVILKKDNRVLLEFPLSVGVGGAAAAVLFAPTLAAVGAIAALVSDVDVIIERRPAPPQELPPAEQQPPNGDANA</sequence>
<dbReference type="STRING" id="633813.SAMN04488087_1385"/>
<keyword evidence="2" id="KW-1133">Transmembrane helix</keyword>
<gene>
    <name evidence="4" type="ORF">SAMN04488087_1385</name>
</gene>